<name>A0AAD9JU05_9ANNE</name>
<evidence type="ECO:0000256" key="1">
    <source>
        <dbReference type="SAM" id="MobiDB-lite"/>
    </source>
</evidence>
<keyword evidence="3" id="KW-1185">Reference proteome</keyword>
<feature type="compositionally biased region" description="Low complexity" evidence="1">
    <location>
        <begin position="1"/>
        <end position="20"/>
    </location>
</feature>
<feature type="region of interest" description="Disordered" evidence="1">
    <location>
        <begin position="471"/>
        <end position="529"/>
    </location>
</feature>
<feature type="region of interest" description="Disordered" evidence="1">
    <location>
        <begin position="187"/>
        <end position="334"/>
    </location>
</feature>
<dbReference type="Proteomes" id="UP001208570">
    <property type="component" value="Unassembled WGS sequence"/>
</dbReference>
<dbReference type="EMBL" id="JAODUP010000162">
    <property type="protein sequence ID" value="KAK2158886.1"/>
    <property type="molecule type" value="Genomic_DNA"/>
</dbReference>
<feature type="compositionally biased region" description="Basic and acidic residues" evidence="1">
    <location>
        <begin position="38"/>
        <end position="55"/>
    </location>
</feature>
<feature type="region of interest" description="Disordered" evidence="1">
    <location>
        <begin position="1"/>
        <end position="64"/>
    </location>
</feature>
<sequence>MTSTSRRCNPSSSSSASSTSLFIGQQSAPSRSPIDAARFSRDRGDPIMDGDHSDADSPGGGHSVQVNNAVVVPLVRPGDGPGNGRWVQINNTVVPVIQRTDSGGQEAHSYIPLPVVKHGAGLFRDRDPDVVRCTPAECRFLSELCLEAGFKFEFPGDTDLILLDEIPRRYRRRVYVAKLPDHDPFLHAEFRPHGHDVTGTDDETKLSSPEVDCIKRDGSAAMGKNADEKAARGIWRPVSFSPDHQKKARHGSSDGIDCPDAPLDLSIRGHEAKHQSAGSDSSRSKKINNRRSQTNAAPTTPTTTTAGSAAGASSARSARRSQHRSDRRQPLNLQERRLFGQPIITLENNNKEYVSLSCLRHAFFPSVPSYAFPSIVTAVQGRSADPNGPEKVESTPGSNLDRCSPSDDKMVEFSRAEKIVIGVDAFIHAMANSQLPESALIAGYLPIAPWPGPLPEAATFRPLPADWDVSLSTGAGDRRPVGNKRSGIPDFRDVTGWTGYSDGGTLSSVSSSPSAERMLPSSGNKWLLQ</sequence>
<accession>A0AAD9JU05</accession>
<dbReference type="AlphaFoldDB" id="A0AAD9JU05"/>
<feature type="compositionally biased region" description="Polar residues" evidence="1">
    <location>
        <begin position="21"/>
        <end position="30"/>
    </location>
</feature>
<comment type="caution">
    <text evidence="2">The sequence shown here is derived from an EMBL/GenBank/DDBJ whole genome shotgun (WGS) entry which is preliminary data.</text>
</comment>
<gene>
    <name evidence="2" type="ORF">LSH36_162g05055</name>
</gene>
<feature type="compositionally biased region" description="Basic and acidic residues" evidence="1">
    <location>
        <begin position="187"/>
        <end position="205"/>
    </location>
</feature>
<evidence type="ECO:0000313" key="3">
    <source>
        <dbReference type="Proteomes" id="UP001208570"/>
    </source>
</evidence>
<evidence type="ECO:0000313" key="2">
    <source>
        <dbReference type="EMBL" id="KAK2158886.1"/>
    </source>
</evidence>
<reference evidence="2" key="1">
    <citation type="journal article" date="2023" name="Mol. Biol. Evol.">
        <title>Third-Generation Sequencing Reveals the Adaptive Role of the Epigenome in Three Deep-Sea Polychaetes.</title>
        <authorList>
            <person name="Perez M."/>
            <person name="Aroh O."/>
            <person name="Sun Y."/>
            <person name="Lan Y."/>
            <person name="Juniper S.K."/>
            <person name="Young C.R."/>
            <person name="Angers B."/>
            <person name="Qian P.Y."/>
        </authorList>
    </citation>
    <scope>NUCLEOTIDE SEQUENCE</scope>
    <source>
        <strain evidence="2">P08H-3</strain>
    </source>
</reference>
<organism evidence="2 3">
    <name type="scientific">Paralvinella palmiformis</name>
    <dbReference type="NCBI Taxonomy" id="53620"/>
    <lineage>
        <taxon>Eukaryota</taxon>
        <taxon>Metazoa</taxon>
        <taxon>Spiralia</taxon>
        <taxon>Lophotrochozoa</taxon>
        <taxon>Annelida</taxon>
        <taxon>Polychaeta</taxon>
        <taxon>Sedentaria</taxon>
        <taxon>Canalipalpata</taxon>
        <taxon>Terebellida</taxon>
        <taxon>Terebelliformia</taxon>
        <taxon>Alvinellidae</taxon>
        <taxon>Paralvinella</taxon>
    </lineage>
</organism>
<proteinExistence type="predicted"/>
<protein>
    <submittedName>
        <fullName evidence="2">Uncharacterized protein</fullName>
    </submittedName>
</protein>
<feature type="compositionally biased region" description="Basic and acidic residues" evidence="1">
    <location>
        <begin position="323"/>
        <end position="334"/>
    </location>
</feature>
<feature type="compositionally biased region" description="Low complexity" evidence="1">
    <location>
        <begin position="290"/>
        <end position="316"/>
    </location>
</feature>
<feature type="region of interest" description="Disordered" evidence="1">
    <location>
        <begin position="380"/>
        <end position="406"/>
    </location>
</feature>